<reference evidence="7 8" key="1">
    <citation type="journal article" date="2013" name="Nat. Biotechnol.">
        <title>Genome sequences of rare, uncultured bacteria obtained by differential coverage binning of multiple metagenomes.</title>
        <authorList>
            <person name="Albertsen M."/>
            <person name="Hugenholtz P."/>
            <person name="Skarshewski A."/>
            <person name="Nielsen K.L."/>
            <person name="Tyson G.W."/>
            <person name="Nielsen P.H."/>
        </authorList>
    </citation>
    <scope>NUCLEOTIDE SEQUENCE [LARGE SCALE GENOMIC DNA]</scope>
    <source>
        <strain evidence="7">TM71</strain>
    </source>
</reference>
<dbReference type="InterPro" id="IPR000456">
    <property type="entry name" value="Ribosomal_bL17"/>
</dbReference>
<keyword evidence="2 5" id="KW-0689">Ribosomal protein</keyword>
<dbReference type="AlphaFoldDB" id="R4PM21"/>
<dbReference type="GO" id="GO:0022625">
    <property type="term" value="C:cytosolic large ribosomal subunit"/>
    <property type="evidence" value="ECO:0007669"/>
    <property type="project" value="TreeGrafter"/>
</dbReference>
<name>R4PM21_9BACT</name>
<dbReference type="GO" id="GO:0003735">
    <property type="term" value="F:structural constituent of ribosome"/>
    <property type="evidence" value="ECO:0007669"/>
    <property type="project" value="InterPro"/>
</dbReference>
<proteinExistence type="inferred from homology"/>
<evidence type="ECO:0000256" key="3">
    <source>
        <dbReference type="ARBA" id="ARBA00023274"/>
    </source>
</evidence>
<organism evidence="7 8">
    <name type="scientific">Candidatus Saccharimonas aalborgensis</name>
    <dbReference type="NCBI Taxonomy" id="1332188"/>
    <lineage>
        <taxon>Bacteria</taxon>
        <taxon>Candidatus Saccharimonadota</taxon>
        <taxon>Candidatus Saccharimonadia</taxon>
        <taxon>Candidatus Saccharimonadales</taxon>
        <taxon>Candidatus Saccharimonadaceae</taxon>
        <taxon>Candidatus Saccharimonas</taxon>
    </lineage>
</organism>
<evidence type="ECO:0000256" key="2">
    <source>
        <dbReference type="ARBA" id="ARBA00022980"/>
    </source>
</evidence>
<dbReference type="OrthoDB" id="9809073at2"/>
<dbReference type="STRING" id="1332188.L336_0994"/>
<evidence type="ECO:0000313" key="7">
    <source>
        <dbReference type="EMBL" id="AGL62693.1"/>
    </source>
</evidence>
<dbReference type="PANTHER" id="PTHR14413">
    <property type="entry name" value="RIBOSOMAL PROTEIN L17"/>
    <property type="match status" value="1"/>
</dbReference>
<accession>R4PM21</accession>
<dbReference type="PROSITE" id="PS01167">
    <property type="entry name" value="RIBOSOMAL_L17"/>
    <property type="match status" value="1"/>
</dbReference>
<dbReference type="HOGENOM" id="CLU_074407_2_0_0"/>
<dbReference type="InterPro" id="IPR036373">
    <property type="entry name" value="Ribosomal_bL17_sf"/>
</dbReference>
<dbReference type="InterPro" id="IPR047859">
    <property type="entry name" value="Ribosomal_bL17_CS"/>
</dbReference>
<dbReference type="Pfam" id="PF01196">
    <property type="entry name" value="Ribosomal_L17"/>
    <property type="match status" value="1"/>
</dbReference>
<dbReference type="RefSeq" id="WP_015642143.1">
    <property type="nucleotide sequence ID" value="NC_021219.1"/>
</dbReference>
<keyword evidence="8" id="KW-1185">Reference proteome</keyword>
<evidence type="ECO:0000256" key="5">
    <source>
        <dbReference type="RuleBase" id="RU000660"/>
    </source>
</evidence>
<sequence>MHRHGYKGRKLARETDQRRALIRGLATSLVMEEKIETTLPKAKELVRYIEKLITKAKRGDLANRRQVIAGLSTQAAASKLVDQIAPQLSGRTSGHVRVSRTRIRVGDGTQMASIEFVDTLKAMPKPEKEAK</sequence>
<evidence type="ECO:0000256" key="4">
    <source>
        <dbReference type="ARBA" id="ARBA00035494"/>
    </source>
</evidence>
<keyword evidence="3 5" id="KW-0687">Ribonucleoprotein</keyword>
<dbReference type="Proteomes" id="UP000013893">
    <property type="component" value="Chromosome"/>
</dbReference>
<comment type="similarity">
    <text evidence="1 5">Belongs to the bacterial ribosomal protein bL17 family.</text>
</comment>
<protein>
    <recommendedName>
        <fullName evidence="4 6">50S ribosomal protein L17</fullName>
    </recommendedName>
</protein>
<dbReference type="SUPFAM" id="SSF64263">
    <property type="entry name" value="Prokaryotic ribosomal protein L17"/>
    <property type="match status" value="1"/>
</dbReference>
<dbReference type="Gene3D" id="3.90.1030.10">
    <property type="entry name" value="Ribosomal protein L17"/>
    <property type="match status" value="1"/>
</dbReference>
<gene>
    <name evidence="7" type="primary">rplQ</name>
    <name evidence="7" type="ORF">L336_0994</name>
</gene>
<evidence type="ECO:0000313" key="8">
    <source>
        <dbReference type="Proteomes" id="UP000013893"/>
    </source>
</evidence>
<dbReference type="GO" id="GO:0006412">
    <property type="term" value="P:translation"/>
    <property type="evidence" value="ECO:0007669"/>
    <property type="project" value="InterPro"/>
</dbReference>
<evidence type="ECO:0000256" key="1">
    <source>
        <dbReference type="ARBA" id="ARBA00008777"/>
    </source>
</evidence>
<dbReference type="KEGG" id="saal:L336_0994"/>
<evidence type="ECO:0000256" key="6">
    <source>
        <dbReference type="RuleBase" id="RU000661"/>
    </source>
</evidence>
<dbReference type="NCBIfam" id="TIGR00059">
    <property type="entry name" value="L17"/>
    <property type="match status" value="1"/>
</dbReference>
<dbReference type="EMBL" id="CP005957">
    <property type="protein sequence ID" value="AGL62693.1"/>
    <property type="molecule type" value="Genomic_DNA"/>
</dbReference>
<dbReference type="PANTHER" id="PTHR14413:SF16">
    <property type="entry name" value="LARGE RIBOSOMAL SUBUNIT PROTEIN BL17M"/>
    <property type="match status" value="1"/>
</dbReference>
<dbReference type="PATRIC" id="fig|1332188.3.peg.987"/>